<evidence type="ECO:0000313" key="4">
    <source>
        <dbReference type="Proteomes" id="UP001595696"/>
    </source>
</evidence>
<keyword evidence="1" id="KW-0175">Coiled coil</keyword>
<keyword evidence="4" id="KW-1185">Reference proteome</keyword>
<feature type="transmembrane region" description="Helical" evidence="2">
    <location>
        <begin position="298"/>
        <end position="319"/>
    </location>
</feature>
<proteinExistence type="predicted"/>
<keyword evidence="2" id="KW-0812">Transmembrane</keyword>
<dbReference type="Proteomes" id="UP001595696">
    <property type="component" value="Unassembled WGS sequence"/>
</dbReference>
<comment type="caution">
    <text evidence="3">The sequence shown here is derived from an EMBL/GenBank/DDBJ whole genome shotgun (WGS) entry which is preliminary data.</text>
</comment>
<dbReference type="EMBL" id="JBHSAX010000007">
    <property type="protein sequence ID" value="MFC3962134.1"/>
    <property type="molecule type" value="Genomic_DNA"/>
</dbReference>
<evidence type="ECO:0000256" key="2">
    <source>
        <dbReference type="SAM" id="Phobius"/>
    </source>
</evidence>
<evidence type="ECO:0000313" key="3">
    <source>
        <dbReference type="EMBL" id="MFC3962134.1"/>
    </source>
</evidence>
<sequence length="320" mass="35963">MVGVVRSEQRVEAPSCGRRALLAELGISNGPRRAPGERAGYGCRCPDCTRNQWNLERFKYWLRGRLLALGADEAEVGHRVDGVPVDVYWRIGERRFAIEVRSGPLDCTLALQHTQRLRDAGLAGVLWLCPPGFWVAHLPALGISDFAPPGCDYEIESGMFDTACTAVVAARQEPYELRDFLAGWVDGDIVWGYRDVSTGGWATVSDWEHHTRTQAAIIARQRRELVDQRTALAVSRQTVREKQKQIGKLHTRLERAEQTQEERADELARAQRAIADHIRRADSLRAQLKTVSQTINHWQLITCCAMMLIVTFIAAAVVLR</sequence>
<dbReference type="RefSeq" id="WP_378611870.1">
    <property type="nucleotide sequence ID" value="NZ_JBHSAX010000007.1"/>
</dbReference>
<keyword evidence="2" id="KW-0472">Membrane</keyword>
<evidence type="ECO:0000256" key="1">
    <source>
        <dbReference type="SAM" id="Coils"/>
    </source>
</evidence>
<feature type="coiled-coil region" evidence="1">
    <location>
        <begin position="239"/>
        <end position="287"/>
    </location>
</feature>
<keyword evidence="2" id="KW-1133">Transmembrane helix</keyword>
<accession>A0ABV8DR60</accession>
<gene>
    <name evidence="3" type="ORF">ACFO0B_09040</name>
</gene>
<evidence type="ECO:0008006" key="5">
    <source>
        <dbReference type="Google" id="ProtNLM"/>
    </source>
</evidence>
<reference evidence="4" key="1">
    <citation type="journal article" date="2019" name="Int. J. Syst. Evol. Microbiol.">
        <title>The Global Catalogue of Microorganisms (GCM) 10K type strain sequencing project: providing services to taxonomists for standard genome sequencing and annotation.</title>
        <authorList>
            <consortium name="The Broad Institute Genomics Platform"/>
            <consortium name="The Broad Institute Genome Sequencing Center for Infectious Disease"/>
            <person name="Wu L."/>
            <person name="Ma J."/>
        </authorList>
    </citation>
    <scope>NUCLEOTIDE SEQUENCE [LARGE SCALE GENOMIC DNA]</scope>
    <source>
        <strain evidence="4">CGMCC 4.7330</strain>
    </source>
</reference>
<protein>
    <recommendedName>
        <fullName evidence="5">Competence protein CoiA-like protein</fullName>
    </recommendedName>
</protein>
<organism evidence="3 4">
    <name type="scientific">Nocardia jiangsuensis</name>
    <dbReference type="NCBI Taxonomy" id="1691563"/>
    <lineage>
        <taxon>Bacteria</taxon>
        <taxon>Bacillati</taxon>
        <taxon>Actinomycetota</taxon>
        <taxon>Actinomycetes</taxon>
        <taxon>Mycobacteriales</taxon>
        <taxon>Nocardiaceae</taxon>
        <taxon>Nocardia</taxon>
    </lineage>
</organism>
<name>A0ABV8DR60_9NOCA</name>